<sequence length="77" mass="8651">MSTKRGLLLLAEECGEVTKEAIRFALRKTRKRGRLTDEAAQVAALIDALIDDGAIDKERFLAAYRGELQRYKEIING</sequence>
<dbReference type="Proteomes" id="UP000594380">
    <property type="component" value="Unassembled WGS sequence"/>
</dbReference>
<proteinExistence type="predicted"/>
<dbReference type="EMBL" id="JAALDK010000001">
    <property type="protein sequence ID" value="NUX98771.1"/>
    <property type="molecule type" value="Genomic_DNA"/>
</dbReference>
<name>A0A7Y6MWK3_9BURK</name>
<gene>
    <name evidence="1" type="ORF">G5S42_03235</name>
</gene>
<comment type="caution">
    <text evidence="1">The sequence shown here is derived from an EMBL/GenBank/DDBJ whole genome shotgun (WGS) entry which is preliminary data.</text>
</comment>
<reference evidence="1 2" key="1">
    <citation type="submission" date="2020-02" db="EMBL/GenBank/DDBJ databases">
        <title>Paraburkholderia simonii sp. nov. and Paraburkholderia youngii sp. nov. Brazilian and Mexican Mimosa-associated rhizobia.</title>
        <authorList>
            <person name="Mavima L."/>
            <person name="Beukes C.W."/>
            <person name="Chan W.Y."/>
            <person name="Palmer M."/>
            <person name="De Meyer S.E."/>
            <person name="James E.K."/>
            <person name="Venter S.N."/>
            <person name="Steenkamp E.T."/>
        </authorList>
    </citation>
    <scope>NUCLEOTIDE SEQUENCE [LARGE SCALE GENOMIC DNA]</scope>
    <source>
        <strain evidence="1 2">JPY169</strain>
    </source>
</reference>
<evidence type="ECO:0000313" key="1">
    <source>
        <dbReference type="EMBL" id="NUX98771.1"/>
    </source>
</evidence>
<evidence type="ECO:0000313" key="2">
    <source>
        <dbReference type="Proteomes" id="UP000594380"/>
    </source>
</evidence>
<accession>A0A7Y6MWK3</accession>
<dbReference type="AlphaFoldDB" id="A0A7Y6MWK3"/>
<dbReference type="GeneID" id="301099359"/>
<organism evidence="1 2">
    <name type="scientific">Paraburkholderia youngii</name>
    <dbReference type="NCBI Taxonomy" id="2782701"/>
    <lineage>
        <taxon>Bacteria</taxon>
        <taxon>Pseudomonadati</taxon>
        <taxon>Pseudomonadota</taxon>
        <taxon>Betaproteobacteria</taxon>
        <taxon>Burkholderiales</taxon>
        <taxon>Burkholderiaceae</taxon>
        <taxon>Paraburkholderia</taxon>
    </lineage>
</organism>
<dbReference type="RefSeq" id="WP_176105507.1">
    <property type="nucleotide sequence ID" value="NZ_JAALDK010000001.1"/>
</dbReference>
<protein>
    <submittedName>
        <fullName evidence="1">Uncharacterized protein</fullName>
    </submittedName>
</protein>